<dbReference type="Proteomes" id="UP000094236">
    <property type="component" value="Unassembled WGS sequence"/>
</dbReference>
<dbReference type="InterPro" id="IPR018808">
    <property type="entry name" value="Muniscin_C"/>
</dbReference>
<dbReference type="EMBL" id="KV454011">
    <property type="protein sequence ID" value="ODV98105.1"/>
    <property type="molecule type" value="Genomic_DNA"/>
</dbReference>
<feature type="coiled-coil region" evidence="1">
    <location>
        <begin position="146"/>
        <end position="173"/>
    </location>
</feature>
<keyword evidence="1" id="KW-0175">Coiled coil</keyword>
<feature type="compositionally biased region" description="Low complexity" evidence="2">
    <location>
        <begin position="496"/>
        <end position="514"/>
    </location>
</feature>
<feature type="domain" description="MHD" evidence="3">
    <location>
        <begin position="636"/>
        <end position="890"/>
    </location>
</feature>
<dbReference type="PROSITE" id="PS51072">
    <property type="entry name" value="MHD"/>
    <property type="match status" value="1"/>
</dbReference>
<feature type="compositionally biased region" description="Low complexity" evidence="2">
    <location>
        <begin position="290"/>
        <end position="306"/>
    </location>
</feature>
<proteinExistence type="predicted"/>
<accession>A0A1E4U269</accession>
<feature type="region of interest" description="Disordered" evidence="2">
    <location>
        <begin position="260"/>
        <end position="386"/>
    </location>
</feature>
<protein>
    <recommendedName>
        <fullName evidence="3">MHD domain-containing protein</fullName>
    </recommendedName>
</protein>
<feature type="compositionally biased region" description="Low complexity" evidence="2">
    <location>
        <begin position="352"/>
        <end position="365"/>
    </location>
</feature>
<dbReference type="SUPFAM" id="SSF103657">
    <property type="entry name" value="BAR/IMD domain-like"/>
    <property type="match status" value="1"/>
</dbReference>
<dbReference type="STRING" id="669874.A0A1E4U269"/>
<evidence type="ECO:0000259" key="3">
    <source>
        <dbReference type="PROSITE" id="PS51072"/>
    </source>
</evidence>
<feature type="region of interest" description="Disordered" evidence="2">
    <location>
        <begin position="399"/>
        <end position="421"/>
    </location>
</feature>
<evidence type="ECO:0000256" key="2">
    <source>
        <dbReference type="SAM" id="MobiDB-lite"/>
    </source>
</evidence>
<dbReference type="Gene3D" id="1.20.1270.60">
    <property type="entry name" value="Arfaptin homology (AH) domain/BAR domain"/>
    <property type="match status" value="1"/>
</dbReference>
<feature type="region of interest" description="Disordered" evidence="2">
    <location>
        <begin position="434"/>
        <end position="454"/>
    </location>
</feature>
<gene>
    <name evidence="4" type="ORF">PACTADRAFT_185495</name>
</gene>
<dbReference type="OrthoDB" id="331602at2759"/>
<evidence type="ECO:0000313" key="4">
    <source>
        <dbReference type="EMBL" id="ODV98105.1"/>
    </source>
</evidence>
<name>A0A1E4U269_PACTA</name>
<reference evidence="5" key="1">
    <citation type="submission" date="2016-05" db="EMBL/GenBank/DDBJ databases">
        <title>Comparative genomics of biotechnologically important yeasts.</title>
        <authorList>
            <consortium name="DOE Joint Genome Institute"/>
            <person name="Riley R."/>
            <person name="Haridas S."/>
            <person name="Wolfe K.H."/>
            <person name="Lopes M.R."/>
            <person name="Hittinger C.T."/>
            <person name="Goker M."/>
            <person name="Salamov A."/>
            <person name="Wisecaver J."/>
            <person name="Long T.M."/>
            <person name="Aerts A.L."/>
            <person name="Barry K."/>
            <person name="Choi C."/>
            <person name="Clum A."/>
            <person name="Coughlan A.Y."/>
            <person name="Deshpande S."/>
            <person name="Douglass A.P."/>
            <person name="Hanson S.J."/>
            <person name="Klenk H.-P."/>
            <person name="Labutti K."/>
            <person name="Lapidus A."/>
            <person name="Lindquist E."/>
            <person name="Lipzen A."/>
            <person name="Meier-Kolthoff J.P."/>
            <person name="Ohm R.A."/>
            <person name="Otillar R.P."/>
            <person name="Pangilinan J."/>
            <person name="Peng Y."/>
            <person name="Rokas A."/>
            <person name="Rosa C.A."/>
            <person name="Scheuner C."/>
            <person name="Sibirny A.A."/>
            <person name="Slot J.C."/>
            <person name="Stielow J.B."/>
            <person name="Sun H."/>
            <person name="Kurtzman C.P."/>
            <person name="Blackwell M."/>
            <person name="Grigoriev I.V."/>
            <person name="Jeffries T.W."/>
        </authorList>
    </citation>
    <scope>NUCLEOTIDE SEQUENCE [LARGE SCALE GENOMIC DNA]</scope>
    <source>
        <strain evidence="5">NRRL Y-2460</strain>
    </source>
</reference>
<feature type="compositionally biased region" description="Polar residues" evidence="2">
    <location>
        <begin position="399"/>
        <end position="418"/>
    </location>
</feature>
<organism evidence="4 5">
    <name type="scientific">Pachysolen tannophilus NRRL Y-2460</name>
    <dbReference type="NCBI Taxonomy" id="669874"/>
    <lineage>
        <taxon>Eukaryota</taxon>
        <taxon>Fungi</taxon>
        <taxon>Dikarya</taxon>
        <taxon>Ascomycota</taxon>
        <taxon>Saccharomycotina</taxon>
        <taxon>Pichiomycetes</taxon>
        <taxon>Pachysolenaceae</taxon>
        <taxon>Pachysolen</taxon>
    </lineage>
</organism>
<evidence type="ECO:0000256" key="1">
    <source>
        <dbReference type="SAM" id="Coils"/>
    </source>
</evidence>
<sequence>MSEQPSSPEGLIYASSILLNKSPSDSIEALKLRLDESKEINAAFISFFEDYLKVQESYAANLSKILLKGSGLFHDKTKFSEEIETLGLFEPIWNSLIGEINTELNSFDTKARVIDVGVLKKFKAFDKKYSGNSKNLNSLRLLAYKINQLEKITNRTNDQLQELSNLKNEWSQRSPNFFEIVESYDYSRLLLLKDAFLQFQTSNQDSLPNLTKQVDKSLEFILNFEPTDEIKRFSEEINKKQLHYDQSDIVALISAKNSDLSNQHIQQPPKVPEKHNHHTGGGLLHRSRQASAASTVKSTSSNANNTGTKANGKEKGRLKRFSSILGGRKKNKDGKNASNKNFNHHDAAIEESPSSSTNNSTSSFSHPNAYTNTSDRRTSDIPSTLNESVNEPELYHTQEANSTALPRQSSPNRDQPQPHSAIKAPINSFEQQQAKLTANSQPLTPSTNTISPNYETAKQVPEDTILEQPVLDPRALQQQQQAQGQTPIHVPPPVPAARSITAPSTATPTATSTSIVDQQTANSETKRISAHHNPLPPPPPANPRSKRDINSALFANLKQSDLQAAGNPNPNQNSNANNNGVPPLAPPEYKSISASSPGTIGSINRQVTGSSLQRQSTGLSSIRGGESAIHHPDLTLPGLNASVAEVIDATFRDGKFEKGNVLGEVAFSYILQNVDSKLPSSIRLALKSNSNLGKIITNFQFLKQLNEEGTEFEIIDPNQIHLKTIGGIKYSTPLESSAIVIHPIWRFEPHQASVVINIKLSDEVLSKLPEGTFITLNNLIASISVTGAVATSAASRPPGSFNKEKSRVTWVYRGPVVLGANKEERIVARFMTEGVAKEGESGCQAKFSINDADGAGHIVRDLELHSRNVYAVDPFSSGGDLALSNGDGLEDDWKLVPCFKTAISGQYEGHS</sequence>
<keyword evidence="5" id="KW-1185">Reference proteome</keyword>
<feature type="region of interest" description="Disordered" evidence="2">
    <location>
        <begin position="475"/>
        <end position="547"/>
    </location>
</feature>
<evidence type="ECO:0000313" key="5">
    <source>
        <dbReference type="Proteomes" id="UP000094236"/>
    </source>
</evidence>
<feature type="compositionally biased region" description="Low complexity" evidence="2">
    <location>
        <begin position="563"/>
        <end position="580"/>
    </location>
</feature>
<dbReference type="Pfam" id="PF10291">
    <property type="entry name" value="muHD"/>
    <property type="match status" value="1"/>
</dbReference>
<dbReference type="AlphaFoldDB" id="A0A1E4U269"/>
<feature type="region of interest" description="Disordered" evidence="2">
    <location>
        <begin position="562"/>
        <end position="596"/>
    </location>
</feature>
<dbReference type="InterPro" id="IPR027267">
    <property type="entry name" value="AH/BAR_dom_sf"/>
</dbReference>
<dbReference type="InterPro" id="IPR028565">
    <property type="entry name" value="MHD"/>
</dbReference>